<keyword evidence="5" id="KW-1185">Reference proteome</keyword>
<evidence type="ECO:0000313" key="4">
    <source>
        <dbReference type="EMBL" id="RZQ59620.1"/>
    </source>
</evidence>
<dbReference type="InterPro" id="IPR005183">
    <property type="entry name" value="DUF305_CopM-like"/>
</dbReference>
<evidence type="ECO:0000313" key="5">
    <source>
        <dbReference type="Proteomes" id="UP000292003"/>
    </source>
</evidence>
<evidence type="ECO:0000259" key="3">
    <source>
        <dbReference type="Pfam" id="PF03713"/>
    </source>
</evidence>
<dbReference type="Proteomes" id="UP000292003">
    <property type="component" value="Unassembled WGS sequence"/>
</dbReference>
<feature type="chain" id="PRO_5020866307" evidence="2">
    <location>
        <begin position="23"/>
        <end position="213"/>
    </location>
</feature>
<dbReference type="InterPro" id="IPR012347">
    <property type="entry name" value="Ferritin-like"/>
</dbReference>
<feature type="domain" description="DUF305" evidence="3">
    <location>
        <begin position="67"/>
        <end position="208"/>
    </location>
</feature>
<gene>
    <name evidence="4" type="ORF">EWH70_32830</name>
</gene>
<dbReference type="RefSeq" id="WP_130479477.1">
    <property type="nucleotide sequence ID" value="NZ_SFCC01000022.1"/>
</dbReference>
<accession>A0A4Q7IXF3</accession>
<sequence>MGRRVGRAAFAALPLVFLVACTDEPPAPPPDQNAAVIVPGKPGEPGTVVPSQDAAKHQQTPQPNDADVNYMTMMIPHHQQAIVMTDLVADHDAGPVVRAIAGRIAAAQGAEITVMTQWLTGYGKAPDAHAHHGDHAMPGMATPQQLDALRAARGPEFDRQFLALMITHHEGAVTMARQQLAQGVEPRAQEMAQDVITGQTAEIERMRAAQQPG</sequence>
<dbReference type="PROSITE" id="PS51257">
    <property type="entry name" value="PROKAR_LIPOPROTEIN"/>
    <property type="match status" value="1"/>
</dbReference>
<evidence type="ECO:0000256" key="1">
    <source>
        <dbReference type="SAM" id="MobiDB-lite"/>
    </source>
</evidence>
<feature type="region of interest" description="Disordered" evidence="1">
    <location>
        <begin position="39"/>
        <end position="65"/>
    </location>
</feature>
<organism evidence="4 5">
    <name type="scientific">Amycolatopsis suaedae</name>
    <dbReference type="NCBI Taxonomy" id="2510978"/>
    <lineage>
        <taxon>Bacteria</taxon>
        <taxon>Bacillati</taxon>
        <taxon>Actinomycetota</taxon>
        <taxon>Actinomycetes</taxon>
        <taxon>Pseudonocardiales</taxon>
        <taxon>Pseudonocardiaceae</taxon>
        <taxon>Amycolatopsis</taxon>
    </lineage>
</organism>
<name>A0A4Q7IXF3_9PSEU</name>
<dbReference type="OrthoDB" id="26872at2"/>
<proteinExistence type="predicted"/>
<evidence type="ECO:0000256" key="2">
    <source>
        <dbReference type="SAM" id="SignalP"/>
    </source>
</evidence>
<dbReference type="PANTHER" id="PTHR36933">
    <property type="entry name" value="SLL0788 PROTEIN"/>
    <property type="match status" value="1"/>
</dbReference>
<dbReference type="PANTHER" id="PTHR36933:SF1">
    <property type="entry name" value="SLL0788 PROTEIN"/>
    <property type="match status" value="1"/>
</dbReference>
<feature type="signal peptide" evidence="2">
    <location>
        <begin position="1"/>
        <end position="22"/>
    </location>
</feature>
<dbReference type="Pfam" id="PF03713">
    <property type="entry name" value="DUF305"/>
    <property type="match status" value="1"/>
</dbReference>
<keyword evidence="2" id="KW-0732">Signal</keyword>
<dbReference type="EMBL" id="SFCC01000022">
    <property type="protein sequence ID" value="RZQ59620.1"/>
    <property type="molecule type" value="Genomic_DNA"/>
</dbReference>
<protein>
    <submittedName>
        <fullName evidence="4">DUF305 domain-containing protein</fullName>
    </submittedName>
</protein>
<dbReference type="Gene3D" id="1.20.1260.10">
    <property type="match status" value="1"/>
</dbReference>
<dbReference type="AlphaFoldDB" id="A0A4Q7IXF3"/>
<comment type="caution">
    <text evidence="4">The sequence shown here is derived from an EMBL/GenBank/DDBJ whole genome shotgun (WGS) entry which is preliminary data.</text>
</comment>
<reference evidence="4 5" key="1">
    <citation type="submission" date="2019-02" db="EMBL/GenBank/DDBJ databases">
        <title>Draft genome sequence of Amycolatopsis sp. 8-3EHSu isolated from roots of Suaeda maritima.</title>
        <authorList>
            <person name="Duangmal K."/>
            <person name="Chantavorakit T."/>
        </authorList>
    </citation>
    <scope>NUCLEOTIDE SEQUENCE [LARGE SCALE GENOMIC DNA]</scope>
    <source>
        <strain evidence="4 5">8-3EHSu</strain>
    </source>
</reference>